<feature type="binding site" evidence="12">
    <location>
        <position position="98"/>
    </location>
    <ligand>
        <name>Mg(2+)</name>
        <dbReference type="ChEBI" id="CHEBI:18420"/>
        <label>1</label>
        <note>catalytic</note>
    </ligand>
</feature>
<comment type="pathway">
    <text evidence="2">Amino-acid biosynthesis; L-histidine biosynthesis; L-histidine from 5-phospho-alpha-D-ribose 1-diphosphate: step 8/9.</text>
</comment>
<dbReference type="GO" id="GO:0004401">
    <property type="term" value="F:histidinol-phosphatase activity"/>
    <property type="evidence" value="ECO:0007669"/>
    <property type="project" value="UniProtKB-UniRule"/>
</dbReference>
<dbReference type="CDD" id="cd01641">
    <property type="entry name" value="Bacterial_IMPase_like_1"/>
    <property type="match status" value="1"/>
</dbReference>
<dbReference type="PANTHER" id="PTHR43200">
    <property type="entry name" value="PHOSPHATASE"/>
    <property type="match status" value="1"/>
</dbReference>
<dbReference type="EC" id="3.1.3.15" evidence="4 11"/>
<dbReference type="InterPro" id="IPR020583">
    <property type="entry name" value="Inositol_monoP_metal-BS"/>
</dbReference>
<evidence type="ECO:0000256" key="4">
    <source>
        <dbReference type="ARBA" id="ARBA00013085"/>
    </source>
</evidence>
<evidence type="ECO:0000256" key="1">
    <source>
        <dbReference type="ARBA" id="ARBA00001946"/>
    </source>
</evidence>
<evidence type="ECO:0000256" key="11">
    <source>
        <dbReference type="NCBIfam" id="TIGR02067"/>
    </source>
</evidence>
<evidence type="ECO:0000313" key="13">
    <source>
        <dbReference type="EMBL" id="CAA2106781.1"/>
    </source>
</evidence>
<keyword evidence="7 13" id="KW-0378">Hydrolase</keyword>
<dbReference type="PANTHER" id="PTHR43200:SF6">
    <property type="entry name" value="3'(2'),5'-BISPHOSPHATE NUCLEOTIDASE"/>
    <property type="match status" value="1"/>
</dbReference>
<feature type="binding site" evidence="12">
    <location>
        <position position="97"/>
    </location>
    <ligand>
        <name>Mg(2+)</name>
        <dbReference type="ChEBI" id="CHEBI:18420"/>
        <label>1</label>
        <note>catalytic</note>
    </ligand>
</feature>
<comment type="similarity">
    <text evidence="3">Belongs to the inositol monophosphatase superfamily.</text>
</comment>
<dbReference type="InterPro" id="IPR011809">
    <property type="entry name" value="His_9_proposed"/>
</dbReference>
<keyword evidence="9" id="KW-0368">Histidine biosynthesis</keyword>
<organism evidence="13">
    <name type="scientific">Methylobacterium bullatum</name>
    <dbReference type="NCBI Taxonomy" id="570505"/>
    <lineage>
        <taxon>Bacteria</taxon>
        <taxon>Pseudomonadati</taxon>
        <taxon>Pseudomonadota</taxon>
        <taxon>Alphaproteobacteria</taxon>
        <taxon>Hyphomicrobiales</taxon>
        <taxon>Methylobacteriaceae</taxon>
        <taxon>Methylobacterium</taxon>
    </lineage>
</organism>
<evidence type="ECO:0000256" key="9">
    <source>
        <dbReference type="ARBA" id="ARBA00023102"/>
    </source>
</evidence>
<evidence type="ECO:0000256" key="12">
    <source>
        <dbReference type="PIRSR" id="PIRSR600760-2"/>
    </source>
</evidence>
<dbReference type="InterPro" id="IPR000760">
    <property type="entry name" value="Inositol_monophosphatase-like"/>
</dbReference>
<sequence>MGVDAVPIPSGDEATKADFLAFAHRLADFAAPLARHYFRTELPVEAKADASPVTAADRAIESLLRAEIRSVYPDHGILGEEEGGDFERPLTWVIDPIDGTKSFITGMPLFGTLIALVSGGRPIVGVIDMPALGERWCGTGDAAWFGALPARTSGRHLHAARLFATSPDIFDGADAEAFARLSGAVGLRRFGGDCYAYGLLASGHCDLVVEAGLQVYDVMALVPVVEGAGGVMTDWDGRPLTPAFDGRVVAAANAGLHAEALRHLRA</sequence>
<evidence type="ECO:0000256" key="2">
    <source>
        <dbReference type="ARBA" id="ARBA00004970"/>
    </source>
</evidence>
<feature type="binding site" evidence="12">
    <location>
        <position position="217"/>
    </location>
    <ligand>
        <name>Mg(2+)</name>
        <dbReference type="ChEBI" id="CHEBI:18420"/>
        <label>1</label>
        <note>catalytic</note>
    </ligand>
</feature>
<dbReference type="AlphaFoldDB" id="A0A679JKL1"/>
<comment type="cofactor">
    <cofactor evidence="1 12">
        <name>Mg(2+)</name>
        <dbReference type="ChEBI" id="CHEBI:18420"/>
    </cofactor>
</comment>
<reference evidence="13" key="1">
    <citation type="submission" date="2019-12" db="EMBL/GenBank/DDBJ databases">
        <authorList>
            <person name="Cremers G."/>
        </authorList>
    </citation>
    <scope>NUCLEOTIDE SEQUENCE</scope>
    <source>
        <strain evidence="13">Mbul1</strain>
    </source>
</reference>
<dbReference type="Gene3D" id="3.40.190.80">
    <property type="match status" value="1"/>
</dbReference>
<protein>
    <recommendedName>
        <fullName evidence="4 11">Histidinol-phosphatase</fullName>
        <ecNumber evidence="4 11">3.1.3.15</ecNumber>
    </recommendedName>
</protein>
<keyword evidence="5" id="KW-0028">Amino-acid biosynthesis</keyword>
<feature type="binding site" evidence="12">
    <location>
        <position position="95"/>
    </location>
    <ligand>
        <name>Mg(2+)</name>
        <dbReference type="ChEBI" id="CHEBI:18420"/>
        <label>1</label>
        <note>catalytic</note>
    </ligand>
</feature>
<dbReference type="PROSITE" id="PS00629">
    <property type="entry name" value="IMP_1"/>
    <property type="match status" value="1"/>
</dbReference>
<keyword evidence="6 12" id="KW-0479">Metal-binding</keyword>
<evidence type="ECO:0000256" key="7">
    <source>
        <dbReference type="ARBA" id="ARBA00022801"/>
    </source>
</evidence>
<accession>A0A679JKL1</accession>
<evidence type="ECO:0000256" key="8">
    <source>
        <dbReference type="ARBA" id="ARBA00022842"/>
    </source>
</evidence>
<comment type="catalytic activity">
    <reaction evidence="10">
        <text>L-histidinol phosphate + H2O = L-histidinol + phosphate</text>
        <dbReference type="Rhea" id="RHEA:14465"/>
        <dbReference type="ChEBI" id="CHEBI:15377"/>
        <dbReference type="ChEBI" id="CHEBI:43474"/>
        <dbReference type="ChEBI" id="CHEBI:57699"/>
        <dbReference type="ChEBI" id="CHEBI:57980"/>
        <dbReference type="EC" id="3.1.3.15"/>
    </reaction>
</comment>
<dbReference type="Gene3D" id="3.30.540.10">
    <property type="entry name" value="Fructose-1,6-Bisphosphatase, subunit A, domain 1"/>
    <property type="match status" value="1"/>
</dbReference>
<evidence type="ECO:0000256" key="10">
    <source>
        <dbReference type="ARBA" id="ARBA00049158"/>
    </source>
</evidence>
<gene>
    <name evidence="13" type="primary">hisN_1</name>
    <name evidence="13" type="ORF">MBUL_03840</name>
</gene>
<dbReference type="SUPFAM" id="SSF56655">
    <property type="entry name" value="Carbohydrate phosphatase"/>
    <property type="match status" value="1"/>
</dbReference>
<name>A0A679JKL1_9HYPH</name>
<evidence type="ECO:0000256" key="6">
    <source>
        <dbReference type="ARBA" id="ARBA00022723"/>
    </source>
</evidence>
<dbReference type="UniPathway" id="UPA00031">
    <property type="reaction ID" value="UER00013"/>
</dbReference>
<dbReference type="InterPro" id="IPR051090">
    <property type="entry name" value="Inositol_monoP_superfamily"/>
</dbReference>
<dbReference type="EMBL" id="LR743504">
    <property type="protein sequence ID" value="CAA2106781.1"/>
    <property type="molecule type" value="Genomic_DNA"/>
</dbReference>
<evidence type="ECO:0000256" key="3">
    <source>
        <dbReference type="ARBA" id="ARBA00009759"/>
    </source>
</evidence>
<keyword evidence="8 12" id="KW-0460">Magnesium</keyword>
<feature type="binding site" evidence="12">
    <location>
        <position position="80"/>
    </location>
    <ligand>
        <name>Mg(2+)</name>
        <dbReference type="ChEBI" id="CHEBI:18420"/>
        <label>1</label>
        <note>catalytic</note>
    </ligand>
</feature>
<proteinExistence type="inferred from homology"/>
<dbReference type="Pfam" id="PF00459">
    <property type="entry name" value="Inositol_P"/>
    <property type="match status" value="1"/>
</dbReference>
<dbReference type="GO" id="GO:0046872">
    <property type="term" value="F:metal ion binding"/>
    <property type="evidence" value="ECO:0007669"/>
    <property type="project" value="UniProtKB-KW"/>
</dbReference>
<evidence type="ECO:0000256" key="5">
    <source>
        <dbReference type="ARBA" id="ARBA00022605"/>
    </source>
</evidence>
<dbReference type="PRINTS" id="PR00377">
    <property type="entry name" value="IMPHPHTASES"/>
</dbReference>
<dbReference type="NCBIfam" id="TIGR02067">
    <property type="entry name" value="his_9_HisN"/>
    <property type="match status" value="1"/>
</dbReference>
<dbReference type="GO" id="GO:0000105">
    <property type="term" value="P:L-histidine biosynthetic process"/>
    <property type="evidence" value="ECO:0007669"/>
    <property type="project" value="UniProtKB-UniRule"/>
</dbReference>